<dbReference type="RefSeq" id="WP_344595621.1">
    <property type="nucleotide sequence ID" value="NZ_BAAARW010000031.1"/>
</dbReference>
<name>A0ABN3K4V5_9ACTN</name>
<evidence type="ECO:0000313" key="3">
    <source>
        <dbReference type="Proteomes" id="UP001501231"/>
    </source>
</evidence>
<sequence length="69" mass="7893">MRNLDSAPEPAIPAIDLTDVLTGHLSHRPEQPSRPPRRGSDLRHLPSNRAVRGRREPRVARNIPRRRGY</sequence>
<dbReference type="Proteomes" id="UP001501231">
    <property type="component" value="Unassembled WGS sequence"/>
</dbReference>
<feature type="region of interest" description="Disordered" evidence="1">
    <location>
        <begin position="1"/>
        <end position="69"/>
    </location>
</feature>
<evidence type="ECO:0008006" key="4">
    <source>
        <dbReference type="Google" id="ProtNLM"/>
    </source>
</evidence>
<gene>
    <name evidence="2" type="ORF">GCM10010191_75090</name>
</gene>
<reference evidence="2 3" key="1">
    <citation type="journal article" date="2019" name="Int. J. Syst. Evol. Microbiol.">
        <title>The Global Catalogue of Microorganisms (GCM) 10K type strain sequencing project: providing services to taxonomists for standard genome sequencing and annotation.</title>
        <authorList>
            <consortium name="The Broad Institute Genomics Platform"/>
            <consortium name="The Broad Institute Genome Sequencing Center for Infectious Disease"/>
            <person name="Wu L."/>
            <person name="Ma J."/>
        </authorList>
    </citation>
    <scope>NUCLEOTIDE SEQUENCE [LARGE SCALE GENOMIC DNA]</scope>
    <source>
        <strain evidence="2 3">JCM 3325</strain>
    </source>
</reference>
<dbReference type="EMBL" id="BAAARW010000031">
    <property type="protein sequence ID" value="GAA2446920.1"/>
    <property type="molecule type" value="Genomic_DNA"/>
</dbReference>
<evidence type="ECO:0000256" key="1">
    <source>
        <dbReference type="SAM" id="MobiDB-lite"/>
    </source>
</evidence>
<keyword evidence="3" id="KW-1185">Reference proteome</keyword>
<proteinExistence type="predicted"/>
<comment type="caution">
    <text evidence="2">The sequence shown here is derived from an EMBL/GenBank/DDBJ whole genome shotgun (WGS) entry which is preliminary data.</text>
</comment>
<evidence type="ECO:0000313" key="2">
    <source>
        <dbReference type="EMBL" id="GAA2446920.1"/>
    </source>
</evidence>
<protein>
    <recommendedName>
        <fullName evidence="4">FXSXX-COOH protein</fullName>
    </recommendedName>
</protein>
<accession>A0ABN3K4V5</accession>
<organism evidence="2 3">
    <name type="scientific">Actinomadura vinacea</name>
    <dbReference type="NCBI Taxonomy" id="115336"/>
    <lineage>
        <taxon>Bacteria</taxon>
        <taxon>Bacillati</taxon>
        <taxon>Actinomycetota</taxon>
        <taxon>Actinomycetes</taxon>
        <taxon>Streptosporangiales</taxon>
        <taxon>Thermomonosporaceae</taxon>
        <taxon>Actinomadura</taxon>
    </lineage>
</organism>